<keyword evidence="2" id="KW-0472">Membrane</keyword>
<proteinExistence type="predicted"/>
<evidence type="ECO:0000256" key="1">
    <source>
        <dbReference type="SAM" id="MobiDB-lite"/>
    </source>
</evidence>
<keyword evidence="2" id="KW-0812">Transmembrane</keyword>
<evidence type="ECO:0000313" key="3">
    <source>
        <dbReference type="EMBL" id="MBP5856624.1"/>
    </source>
</evidence>
<reference evidence="3" key="1">
    <citation type="submission" date="2021-04" db="EMBL/GenBank/DDBJ databases">
        <authorList>
            <person name="Zhang D.-C."/>
        </authorList>
    </citation>
    <scope>NUCLEOTIDE SEQUENCE</scope>
    <source>
        <strain evidence="3">CGMCC 1.15697</strain>
    </source>
</reference>
<keyword evidence="2" id="KW-1133">Transmembrane helix</keyword>
<comment type="caution">
    <text evidence="3">The sequence shown here is derived from an EMBL/GenBank/DDBJ whole genome shotgun (WGS) entry which is preliminary data.</text>
</comment>
<dbReference type="AlphaFoldDB" id="A0A8J7V3A7"/>
<evidence type="ECO:0000256" key="2">
    <source>
        <dbReference type="SAM" id="Phobius"/>
    </source>
</evidence>
<protein>
    <submittedName>
        <fullName evidence="3">Uncharacterized protein</fullName>
    </submittedName>
</protein>
<dbReference type="Proteomes" id="UP000672602">
    <property type="component" value="Unassembled WGS sequence"/>
</dbReference>
<dbReference type="RefSeq" id="WP_210681189.1">
    <property type="nucleotide sequence ID" value="NZ_JAGMWN010000002.1"/>
</dbReference>
<keyword evidence="4" id="KW-1185">Reference proteome</keyword>
<organism evidence="3 4">
    <name type="scientific">Marivibrio halodurans</name>
    <dbReference type="NCBI Taxonomy" id="2039722"/>
    <lineage>
        <taxon>Bacteria</taxon>
        <taxon>Pseudomonadati</taxon>
        <taxon>Pseudomonadota</taxon>
        <taxon>Alphaproteobacteria</taxon>
        <taxon>Rhodospirillales</taxon>
        <taxon>Rhodospirillaceae</taxon>
        <taxon>Marivibrio</taxon>
    </lineage>
</organism>
<sequence length="86" mass="9354">MARSREETARELERLRQMHRSMPDEKNEAARELAATIERLQAELGTGTAEVRVRTGPGVAVWLIIAVLLGGIAFAAAYFAGNMAQG</sequence>
<accession>A0A8J7V3A7</accession>
<name>A0A8J7V3A7_9PROT</name>
<feature type="region of interest" description="Disordered" evidence="1">
    <location>
        <begin position="1"/>
        <end position="27"/>
    </location>
</feature>
<dbReference type="EMBL" id="JAGMWN010000002">
    <property type="protein sequence ID" value="MBP5856624.1"/>
    <property type="molecule type" value="Genomic_DNA"/>
</dbReference>
<feature type="transmembrane region" description="Helical" evidence="2">
    <location>
        <begin position="59"/>
        <end position="80"/>
    </location>
</feature>
<evidence type="ECO:0000313" key="4">
    <source>
        <dbReference type="Proteomes" id="UP000672602"/>
    </source>
</evidence>
<gene>
    <name evidence="3" type="ORF">KAJ83_06365</name>
</gene>